<dbReference type="Proteomes" id="UP000013827">
    <property type="component" value="Unassembled WGS sequence"/>
</dbReference>
<keyword evidence="1" id="KW-0880">Kelch repeat</keyword>
<dbReference type="Pfam" id="PF02037">
    <property type="entry name" value="SAP"/>
    <property type="match status" value="1"/>
</dbReference>
<keyword evidence="2" id="KW-0677">Repeat</keyword>
<dbReference type="Pfam" id="PF07707">
    <property type="entry name" value="BACK"/>
    <property type="match status" value="1"/>
</dbReference>
<keyword evidence="7" id="KW-1185">Reference proteome</keyword>
<keyword evidence="3" id="KW-0175">Coiled coil</keyword>
<dbReference type="SMART" id="SM00513">
    <property type="entry name" value="SAP"/>
    <property type="match status" value="1"/>
</dbReference>
<feature type="domain" description="BTB" evidence="4">
    <location>
        <begin position="52"/>
        <end position="126"/>
    </location>
</feature>
<evidence type="ECO:0000256" key="1">
    <source>
        <dbReference type="ARBA" id="ARBA00022441"/>
    </source>
</evidence>
<dbReference type="AlphaFoldDB" id="A0A0D3I731"/>
<dbReference type="PaxDb" id="2903-EOD07066"/>
<dbReference type="Pfam" id="PF00651">
    <property type="entry name" value="BTB"/>
    <property type="match status" value="1"/>
</dbReference>
<proteinExistence type="predicted"/>
<dbReference type="SUPFAM" id="SSF54695">
    <property type="entry name" value="POZ domain"/>
    <property type="match status" value="1"/>
</dbReference>
<reference evidence="7" key="1">
    <citation type="journal article" date="2013" name="Nature">
        <title>Pan genome of the phytoplankton Emiliania underpins its global distribution.</title>
        <authorList>
            <person name="Read B.A."/>
            <person name="Kegel J."/>
            <person name="Klute M.J."/>
            <person name="Kuo A."/>
            <person name="Lefebvre S.C."/>
            <person name="Maumus F."/>
            <person name="Mayer C."/>
            <person name="Miller J."/>
            <person name="Monier A."/>
            <person name="Salamov A."/>
            <person name="Young J."/>
            <person name="Aguilar M."/>
            <person name="Claverie J.M."/>
            <person name="Frickenhaus S."/>
            <person name="Gonzalez K."/>
            <person name="Herman E.K."/>
            <person name="Lin Y.C."/>
            <person name="Napier J."/>
            <person name="Ogata H."/>
            <person name="Sarno A.F."/>
            <person name="Shmutz J."/>
            <person name="Schroeder D."/>
            <person name="de Vargas C."/>
            <person name="Verret F."/>
            <person name="von Dassow P."/>
            <person name="Valentin K."/>
            <person name="Van de Peer Y."/>
            <person name="Wheeler G."/>
            <person name="Dacks J.B."/>
            <person name="Delwiche C.F."/>
            <person name="Dyhrman S.T."/>
            <person name="Glockner G."/>
            <person name="John U."/>
            <person name="Richards T."/>
            <person name="Worden A.Z."/>
            <person name="Zhang X."/>
            <person name="Grigoriev I.V."/>
            <person name="Allen A.E."/>
            <person name="Bidle K."/>
            <person name="Borodovsky M."/>
            <person name="Bowler C."/>
            <person name="Brownlee C."/>
            <person name="Cock J.M."/>
            <person name="Elias M."/>
            <person name="Gladyshev V.N."/>
            <person name="Groth M."/>
            <person name="Guda C."/>
            <person name="Hadaegh A."/>
            <person name="Iglesias-Rodriguez M.D."/>
            <person name="Jenkins J."/>
            <person name="Jones B.M."/>
            <person name="Lawson T."/>
            <person name="Leese F."/>
            <person name="Lindquist E."/>
            <person name="Lobanov A."/>
            <person name="Lomsadze A."/>
            <person name="Malik S.B."/>
            <person name="Marsh M.E."/>
            <person name="Mackinder L."/>
            <person name="Mock T."/>
            <person name="Mueller-Roeber B."/>
            <person name="Pagarete A."/>
            <person name="Parker M."/>
            <person name="Probert I."/>
            <person name="Quesneville H."/>
            <person name="Raines C."/>
            <person name="Rensing S.A."/>
            <person name="Riano-Pachon D.M."/>
            <person name="Richier S."/>
            <person name="Rokitta S."/>
            <person name="Shiraiwa Y."/>
            <person name="Soanes D.M."/>
            <person name="van der Giezen M."/>
            <person name="Wahlund T.M."/>
            <person name="Williams B."/>
            <person name="Wilson W."/>
            <person name="Wolfe G."/>
            <person name="Wurch L.L."/>
        </authorList>
    </citation>
    <scope>NUCLEOTIDE SEQUENCE</scope>
</reference>
<dbReference type="Gene3D" id="1.10.720.30">
    <property type="entry name" value="SAP domain"/>
    <property type="match status" value="1"/>
</dbReference>
<dbReference type="KEGG" id="ehx:EMIHUDRAFT_198332"/>
<name>A0A0D3I731_EMIH1</name>
<dbReference type="PANTHER" id="PTHR45632:SF3">
    <property type="entry name" value="KELCH-LIKE PROTEIN 32"/>
    <property type="match status" value="1"/>
</dbReference>
<feature type="coiled-coil region" evidence="3">
    <location>
        <begin position="14"/>
        <end position="48"/>
    </location>
</feature>
<dbReference type="InterPro" id="IPR036361">
    <property type="entry name" value="SAP_dom_sf"/>
</dbReference>
<evidence type="ECO:0000256" key="2">
    <source>
        <dbReference type="ARBA" id="ARBA00022737"/>
    </source>
</evidence>
<dbReference type="InterPro" id="IPR011705">
    <property type="entry name" value="BACK"/>
</dbReference>
<evidence type="ECO:0008006" key="8">
    <source>
        <dbReference type="Google" id="ProtNLM"/>
    </source>
</evidence>
<reference evidence="6" key="2">
    <citation type="submission" date="2024-10" db="UniProtKB">
        <authorList>
            <consortium name="EnsemblProtists"/>
        </authorList>
    </citation>
    <scope>IDENTIFICATION</scope>
</reference>
<organism evidence="6 7">
    <name type="scientific">Emiliania huxleyi (strain CCMP1516)</name>
    <dbReference type="NCBI Taxonomy" id="280463"/>
    <lineage>
        <taxon>Eukaryota</taxon>
        <taxon>Haptista</taxon>
        <taxon>Haptophyta</taxon>
        <taxon>Prymnesiophyceae</taxon>
        <taxon>Isochrysidales</taxon>
        <taxon>Noelaerhabdaceae</taxon>
        <taxon>Emiliania</taxon>
    </lineage>
</organism>
<protein>
    <recommendedName>
        <fullName evidence="8">SAP domain-containing protein</fullName>
    </recommendedName>
</protein>
<dbReference type="PROSITE" id="PS50800">
    <property type="entry name" value="SAP"/>
    <property type="match status" value="1"/>
</dbReference>
<dbReference type="EnsemblProtists" id="EOD07066">
    <property type="protein sequence ID" value="EOD07066"/>
    <property type="gene ID" value="EMIHUDRAFT_198332"/>
</dbReference>
<dbReference type="RefSeq" id="XP_005759495.1">
    <property type="nucleotide sequence ID" value="XM_005759438.1"/>
</dbReference>
<accession>A0A0D3I731</accession>
<dbReference type="GeneID" id="17253390"/>
<dbReference type="PROSITE" id="PS50097">
    <property type="entry name" value="BTB"/>
    <property type="match status" value="1"/>
</dbReference>
<evidence type="ECO:0000259" key="5">
    <source>
        <dbReference type="PROSITE" id="PS50800"/>
    </source>
</evidence>
<dbReference type="Gene3D" id="3.30.710.10">
    <property type="entry name" value="Potassium Channel Kv1.1, Chain A"/>
    <property type="match status" value="1"/>
</dbReference>
<dbReference type="InterPro" id="IPR003034">
    <property type="entry name" value="SAP_dom"/>
</dbReference>
<sequence length="651" mass="70271">MAELIALLRGTQLRSTAAANRAAYDDRLRQLEERLQSLKDQAGALAAVAFDADFALVAGDGTKVPARKQDLCAQSRFFKRMMEHDDSAEARAGEVIAKTGDGVGASAAALRHLMALLYGQQLQTSTESAVLLEICELATLWEFDSILESMSTMLVASAKASAKTACEMLVAALRHTEADAHSEVWKRLREASAQGVAEAGRKLLDVSAFADLDLSAICEAMTHVKASTVRLPSLEVDTSSERWTAHQAMDGSPTDQDLSWLLGATGAKVKARLGWNGSVMLTGENTGGRAVLAKVSSWVKHPQRPTNERRASGSYRVLGSDTQGVVLGRNLPDVLSDGKFLCGGDLEVSKYQRQYELFNLWLLASKRVASPLSPVDSLLCLRGCATGCDVDGASVAELQAMLEQRGLSTSGAKTSLQLRLRDAAYAEVPEGSAAAKATKAFAKLVARHYKGSAVKVKDLDAASLAEVLNCDELHALNEKTILDNTISWAQLAGRTDEIIAKVMPLVRWPLVPLVQLKPPLKALMKRCPVVKELVEEAIGLQMKPGSEFSFTPKRHRLMDGSEDTVVPRHKKRKHCHGDKVQLLDASALVAAMLPSGLRTLVSASHSADKPADSVRSICQDALCALSCFRGFDHPPDYHSDDAFCEEDGIYL</sequence>
<evidence type="ECO:0000256" key="3">
    <source>
        <dbReference type="SAM" id="Coils"/>
    </source>
</evidence>
<dbReference type="PANTHER" id="PTHR45632">
    <property type="entry name" value="LD33804P"/>
    <property type="match status" value="1"/>
</dbReference>
<evidence type="ECO:0000259" key="4">
    <source>
        <dbReference type="PROSITE" id="PS50097"/>
    </source>
</evidence>
<dbReference type="HOGENOM" id="CLU_431151_0_0_1"/>
<feature type="domain" description="SAP" evidence="5">
    <location>
        <begin position="390"/>
        <end position="424"/>
    </location>
</feature>
<dbReference type="Gene3D" id="1.25.40.420">
    <property type="match status" value="1"/>
</dbReference>
<dbReference type="InterPro" id="IPR000210">
    <property type="entry name" value="BTB/POZ_dom"/>
</dbReference>
<dbReference type="SUPFAM" id="SSF68906">
    <property type="entry name" value="SAP domain"/>
    <property type="match status" value="1"/>
</dbReference>
<dbReference type="InterPro" id="IPR011333">
    <property type="entry name" value="SKP1/BTB/POZ_sf"/>
</dbReference>
<evidence type="ECO:0000313" key="7">
    <source>
        <dbReference type="Proteomes" id="UP000013827"/>
    </source>
</evidence>
<evidence type="ECO:0000313" key="6">
    <source>
        <dbReference type="EnsemblProtists" id="EOD07066"/>
    </source>
</evidence>